<dbReference type="PROSITE" id="PS00356">
    <property type="entry name" value="HTH_LACI_1"/>
    <property type="match status" value="1"/>
</dbReference>
<dbReference type="InterPro" id="IPR010982">
    <property type="entry name" value="Lambda_DNA-bd_dom_sf"/>
</dbReference>
<dbReference type="InterPro" id="IPR046335">
    <property type="entry name" value="LacI/GalR-like_sensor"/>
</dbReference>
<gene>
    <name evidence="6" type="ORF">EI77_02337</name>
</gene>
<dbReference type="GO" id="GO:0000976">
    <property type="term" value="F:transcription cis-regulatory region binding"/>
    <property type="evidence" value="ECO:0007669"/>
    <property type="project" value="TreeGrafter"/>
</dbReference>
<dbReference type="SUPFAM" id="SSF47413">
    <property type="entry name" value="lambda repressor-like DNA-binding domains"/>
    <property type="match status" value="1"/>
</dbReference>
<dbReference type="SMART" id="SM00354">
    <property type="entry name" value="HTH_LACI"/>
    <property type="match status" value="1"/>
</dbReference>
<proteinExistence type="predicted"/>
<evidence type="ECO:0000256" key="3">
    <source>
        <dbReference type="ARBA" id="ARBA00023163"/>
    </source>
</evidence>
<accession>A0A4R7S1W9</accession>
<evidence type="ECO:0000256" key="2">
    <source>
        <dbReference type="ARBA" id="ARBA00023125"/>
    </source>
</evidence>
<dbReference type="PANTHER" id="PTHR30146">
    <property type="entry name" value="LACI-RELATED TRANSCRIPTIONAL REPRESSOR"/>
    <property type="match status" value="1"/>
</dbReference>
<keyword evidence="7" id="KW-1185">Reference proteome</keyword>
<evidence type="ECO:0000256" key="4">
    <source>
        <dbReference type="SAM" id="MobiDB-lite"/>
    </source>
</evidence>
<dbReference type="Pfam" id="PF00356">
    <property type="entry name" value="LacI"/>
    <property type="match status" value="1"/>
</dbReference>
<dbReference type="Pfam" id="PF13377">
    <property type="entry name" value="Peripla_BP_3"/>
    <property type="match status" value="1"/>
</dbReference>
<dbReference type="EMBL" id="SOCA01000003">
    <property type="protein sequence ID" value="TDU71215.1"/>
    <property type="molecule type" value="Genomic_DNA"/>
</dbReference>
<dbReference type="OrthoDB" id="184082at2"/>
<dbReference type="CDD" id="cd01392">
    <property type="entry name" value="HTH_LacI"/>
    <property type="match status" value="1"/>
</dbReference>
<dbReference type="RefSeq" id="WP_133795386.1">
    <property type="nucleotide sequence ID" value="NZ_SOCA01000003.1"/>
</dbReference>
<dbReference type="Gene3D" id="1.10.260.40">
    <property type="entry name" value="lambda repressor-like DNA-binding domains"/>
    <property type="match status" value="1"/>
</dbReference>
<dbReference type="Proteomes" id="UP000295662">
    <property type="component" value="Unassembled WGS sequence"/>
</dbReference>
<keyword evidence="1" id="KW-0805">Transcription regulation</keyword>
<keyword evidence="2" id="KW-0238">DNA-binding</keyword>
<comment type="caution">
    <text evidence="6">The sequence shown here is derived from an EMBL/GenBank/DDBJ whole genome shotgun (WGS) entry which is preliminary data.</text>
</comment>
<dbReference type="GO" id="GO:0003700">
    <property type="term" value="F:DNA-binding transcription factor activity"/>
    <property type="evidence" value="ECO:0007669"/>
    <property type="project" value="TreeGrafter"/>
</dbReference>
<evidence type="ECO:0000313" key="6">
    <source>
        <dbReference type="EMBL" id="TDU71215.1"/>
    </source>
</evidence>
<feature type="region of interest" description="Disordered" evidence="4">
    <location>
        <begin position="330"/>
        <end position="360"/>
    </location>
</feature>
<keyword evidence="3" id="KW-0804">Transcription</keyword>
<evidence type="ECO:0000313" key="7">
    <source>
        <dbReference type="Proteomes" id="UP000295662"/>
    </source>
</evidence>
<evidence type="ECO:0000259" key="5">
    <source>
        <dbReference type="PROSITE" id="PS50932"/>
    </source>
</evidence>
<dbReference type="PROSITE" id="PS50932">
    <property type="entry name" value="HTH_LACI_2"/>
    <property type="match status" value="1"/>
</dbReference>
<organism evidence="6 7">
    <name type="scientific">Prosthecobacter fusiformis</name>
    <dbReference type="NCBI Taxonomy" id="48464"/>
    <lineage>
        <taxon>Bacteria</taxon>
        <taxon>Pseudomonadati</taxon>
        <taxon>Verrucomicrobiota</taxon>
        <taxon>Verrucomicrobiia</taxon>
        <taxon>Verrucomicrobiales</taxon>
        <taxon>Verrucomicrobiaceae</taxon>
        <taxon>Prosthecobacter</taxon>
    </lineage>
</organism>
<name>A0A4R7S1W9_9BACT</name>
<dbReference type="PANTHER" id="PTHR30146:SF109">
    <property type="entry name" value="HTH-TYPE TRANSCRIPTIONAL REGULATOR GALS"/>
    <property type="match status" value="1"/>
</dbReference>
<dbReference type="InterPro" id="IPR000843">
    <property type="entry name" value="HTH_LacI"/>
</dbReference>
<dbReference type="SUPFAM" id="SSF53822">
    <property type="entry name" value="Periplasmic binding protein-like I"/>
    <property type="match status" value="1"/>
</dbReference>
<sequence>MDRSVTLQDVAKAAGVSGATVSRALRDDPRISPPVIERVKAAAAKLRYAPNPLVQALMTQKRRKLDPHGETLALITNVADEAWKKKDVCLWYLKGLQRRAQQLGYQIEVFSLGPAKGDAEHLRRVLITRGIRGLILGFSERDDQPTTLDVGDFCVVGLSTYFRQLPVDRVQLHGFFNVNLAFEKMRSLGYRRPALIAPVRNNTIVGGQWSAAALNEQWQRPPEEQCPPLMTEADGVNMAEFREWMEQHEPDALLVYKIDILELLGRLRLKVPKDIGVAYLFGTEAERKKMAGIDGNLDRVGAAAVDLLVQKMHMHDRGIPEHPRDVLITGSWKDGPSLPVRSAQTPPARPGKKSPKRVSR</sequence>
<dbReference type="AlphaFoldDB" id="A0A4R7S1W9"/>
<reference evidence="6 7" key="1">
    <citation type="submission" date="2019-03" db="EMBL/GenBank/DDBJ databases">
        <title>Genomic Encyclopedia of Archaeal and Bacterial Type Strains, Phase II (KMG-II): from individual species to whole genera.</title>
        <authorList>
            <person name="Goeker M."/>
        </authorList>
    </citation>
    <scope>NUCLEOTIDE SEQUENCE [LARGE SCALE GENOMIC DNA]</scope>
    <source>
        <strain evidence="6 7">ATCC 25309</strain>
    </source>
</reference>
<feature type="compositionally biased region" description="Basic residues" evidence="4">
    <location>
        <begin position="350"/>
        <end position="360"/>
    </location>
</feature>
<feature type="domain" description="HTH lacI-type" evidence="5">
    <location>
        <begin position="5"/>
        <end position="59"/>
    </location>
</feature>
<dbReference type="InterPro" id="IPR028082">
    <property type="entry name" value="Peripla_BP_I"/>
</dbReference>
<protein>
    <submittedName>
        <fullName evidence="6">LacI family transcriptional regulator</fullName>
    </submittedName>
</protein>
<dbReference type="Gene3D" id="3.40.50.2300">
    <property type="match status" value="2"/>
</dbReference>
<evidence type="ECO:0000256" key="1">
    <source>
        <dbReference type="ARBA" id="ARBA00023015"/>
    </source>
</evidence>